<feature type="transmembrane region" description="Helical" evidence="4">
    <location>
        <begin position="287"/>
        <end position="306"/>
    </location>
</feature>
<keyword evidence="4" id="KW-1133">Transmembrane helix</keyword>
<dbReference type="Gene3D" id="2.40.260.10">
    <property type="entry name" value="Sortase"/>
    <property type="match status" value="1"/>
</dbReference>
<dbReference type="Pfam" id="PF04203">
    <property type="entry name" value="Sortase"/>
    <property type="match status" value="1"/>
</dbReference>
<feature type="active site" description="Acyl-thioester intermediate" evidence="2">
    <location>
        <position position="247"/>
    </location>
</feature>
<dbReference type="GO" id="GO:0016787">
    <property type="term" value="F:hydrolase activity"/>
    <property type="evidence" value="ECO:0007669"/>
    <property type="project" value="UniProtKB-KW"/>
</dbReference>
<dbReference type="AlphaFoldDB" id="A0A6G7XDM9"/>
<evidence type="ECO:0000256" key="1">
    <source>
        <dbReference type="ARBA" id="ARBA00022801"/>
    </source>
</evidence>
<sequence>MPRKAAVAERARTPNSAPANKNATGRASKGARLHRLLICGIALIGVVVFLFPTIANWFSSLDYKEQREKYTELTQSLSSDERDRLLFAAHNYNKHLPSGPLRDPYMLDDAGQTVDLRDDNENYLSQLNLGKGKEMGWIEIPNIHVSLPIHHGTDAKTLELGAGHLHGSALPVGGTSTHAVVTAHSGRATSQLFTDLDKLKKGDVFYSEVLGERFYYRVDNIEVVDPLYSGDKLRQIAGEDHLTLLTCTPTGVNSHRLLVRGVRIDNPEGESAEKEVRAKDYVADFPWWIPVVIGVPTTAWFVLAAADKRGGRTRRNTTNKLAAR</sequence>
<evidence type="ECO:0000256" key="2">
    <source>
        <dbReference type="PIRSR" id="PIRSR605754-1"/>
    </source>
</evidence>
<keyword evidence="6" id="KW-1185">Reference proteome</keyword>
<keyword evidence="1" id="KW-0378">Hydrolase</keyword>
<dbReference type="KEGG" id="lvi:G7068_05090"/>
<dbReference type="SUPFAM" id="SSF63817">
    <property type="entry name" value="Sortase"/>
    <property type="match status" value="1"/>
</dbReference>
<reference evidence="5 6" key="1">
    <citation type="submission" date="2020-03" db="EMBL/GenBank/DDBJ databases">
        <title>Leucobacter sp. nov., isolated from beetles.</title>
        <authorList>
            <person name="Hyun D.-W."/>
            <person name="Bae J.-W."/>
        </authorList>
    </citation>
    <scope>NUCLEOTIDE SEQUENCE [LARGE SCALE GENOMIC DNA]</scope>
    <source>
        <strain evidence="5 6">HDW9C</strain>
    </source>
</reference>
<accession>A0A6G7XDM9</accession>
<keyword evidence="4" id="KW-0472">Membrane</keyword>
<evidence type="ECO:0000313" key="5">
    <source>
        <dbReference type="EMBL" id="QIK62653.1"/>
    </source>
</evidence>
<dbReference type="InterPro" id="IPR005754">
    <property type="entry name" value="Sortase"/>
</dbReference>
<dbReference type="Proteomes" id="UP000502677">
    <property type="component" value="Chromosome"/>
</dbReference>
<feature type="compositionally biased region" description="Basic and acidic residues" evidence="3">
    <location>
        <begin position="1"/>
        <end position="12"/>
    </location>
</feature>
<dbReference type="CDD" id="cd05827">
    <property type="entry name" value="Sortase_C"/>
    <property type="match status" value="1"/>
</dbReference>
<dbReference type="InterPro" id="IPR042002">
    <property type="entry name" value="Sortase_C"/>
</dbReference>
<proteinExistence type="predicted"/>
<dbReference type="RefSeq" id="WP_166289811.1">
    <property type="nucleotide sequence ID" value="NZ_CP049863.1"/>
</dbReference>
<evidence type="ECO:0000256" key="3">
    <source>
        <dbReference type="SAM" id="MobiDB-lite"/>
    </source>
</evidence>
<feature type="compositionally biased region" description="Polar residues" evidence="3">
    <location>
        <begin position="13"/>
        <end position="25"/>
    </location>
</feature>
<feature type="transmembrane region" description="Helical" evidence="4">
    <location>
        <begin position="36"/>
        <end position="58"/>
    </location>
</feature>
<evidence type="ECO:0000256" key="4">
    <source>
        <dbReference type="SAM" id="Phobius"/>
    </source>
</evidence>
<feature type="active site" description="Acyl-thioester intermediate" evidence="2">
    <location>
        <position position="184"/>
    </location>
</feature>
<feature type="region of interest" description="Disordered" evidence="3">
    <location>
        <begin position="1"/>
        <end position="26"/>
    </location>
</feature>
<organism evidence="5 6">
    <name type="scientific">Leucobacter viscericola</name>
    <dbReference type="NCBI Taxonomy" id="2714935"/>
    <lineage>
        <taxon>Bacteria</taxon>
        <taxon>Bacillati</taxon>
        <taxon>Actinomycetota</taxon>
        <taxon>Actinomycetes</taxon>
        <taxon>Micrococcales</taxon>
        <taxon>Microbacteriaceae</taxon>
        <taxon>Leucobacter</taxon>
    </lineage>
</organism>
<protein>
    <submittedName>
        <fullName evidence="5">Class C sortase</fullName>
    </submittedName>
</protein>
<name>A0A6G7XDM9_9MICO</name>
<dbReference type="NCBIfam" id="TIGR01076">
    <property type="entry name" value="sortase_fam"/>
    <property type="match status" value="1"/>
</dbReference>
<evidence type="ECO:0000313" key="6">
    <source>
        <dbReference type="Proteomes" id="UP000502677"/>
    </source>
</evidence>
<dbReference type="NCBIfam" id="NF033745">
    <property type="entry name" value="class_C_sortase"/>
    <property type="match status" value="1"/>
</dbReference>
<dbReference type="EMBL" id="CP049863">
    <property type="protein sequence ID" value="QIK62653.1"/>
    <property type="molecule type" value="Genomic_DNA"/>
</dbReference>
<gene>
    <name evidence="5" type="ORF">G7068_05090</name>
</gene>
<dbReference type="InterPro" id="IPR023365">
    <property type="entry name" value="Sortase_dom-sf"/>
</dbReference>
<keyword evidence="4" id="KW-0812">Transmembrane</keyword>